<dbReference type="EMBL" id="OB662573">
    <property type="protein sequence ID" value="CAD7230271.1"/>
    <property type="molecule type" value="Genomic_DNA"/>
</dbReference>
<dbReference type="AlphaFoldDB" id="A0A7R8WJQ1"/>
<reference evidence="1" key="1">
    <citation type="submission" date="2020-11" db="EMBL/GenBank/DDBJ databases">
        <authorList>
            <person name="Tran Van P."/>
        </authorList>
    </citation>
    <scope>NUCLEOTIDE SEQUENCE</scope>
</reference>
<proteinExistence type="predicted"/>
<organism evidence="1">
    <name type="scientific">Cyprideis torosa</name>
    <dbReference type="NCBI Taxonomy" id="163714"/>
    <lineage>
        <taxon>Eukaryota</taxon>
        <taxon>Metazoa</taxon>
        <taxon>Ecdysozoa</taxon>
        <taxon>Arthropoda</taxon>
        <taxon>Crustacea</taxon>
        <taxon>Oligostraca</taxon>
        <taxon>Ostracoda</taxon>
        <taxon>Podocopa</taxon>
        <taxon>Podocopida</taxon>
        <taxon>Cytherocopina</taxon>
        <taxon>Cytheroidea</taxon>
        <taxon>Cytherideidae</taxon>
        <taxon>Cyprideis</taxon>
    </lineage>
</organism>
<sequence>MSTTQRIQAVARLKLSEVTDDGVYLVDEHKTAHSSGPAPLARITANTLRHDMVTRTFESKVLKDNATSVSRTMTHKPDTAYAKYLQLQRKKDVYETASLMQKARGLDVSFTEQDISQDISQDHFAEEEPEPECSEVERPVPRPLPRMLRAEEVPILSDVLNEESEPECSEVERPVPRMLRVEMVRSKY</sequence>
<name>A0A7R8WJQ1_9CRUS</name>
<protein>
    <submittedName>
        <fullName evidence="1">Uncharacterized protein</fullName>
    </submittedName>
</protein>
<evidence type="ECO:0000313" key="1">
    <source>
        <dbReference type="EMBL" id="CAD7230271.1"/>
    </source>
</evidence>
<gene>
    <name evidence="1" type="ORF">CTOB1V02_LOCUS8132</name>
</gene>
<accession>A0A7R8WJQ1</accession>